<proteinExistence type="inferred from homology"/>
<evidence type="ECO:0000256" key="1">
    <source>
        <dbReference type="ARBA" id="ARBA00006479"/>
    </source>
</evidence>
<name>A0A3D9SLD2_9ACTN</name>
<feature type="compositionally biased region" description="Gly residues" evidence="2">
    <location>
        <begin position="9"/>
        <end position="18"/>
    </location>
</feature>
<dbReference type="SUPFAM" id="SSF53067">
    <property type="entry name" value="Actin-like ATPase domain"/>
    <property type="match status" value="1"/>
</dbReference>
<dbReference type="PANTHER" id="PTHR18964">
    <property type="entry name" value="ROK (REPRESSOR, ORF, KINASE) FAMILY"/>
    <property type="match status" value="1"/>
</dbReference>
<dbReference type="PANTHER" id="PTHR18964:SF149">
    <property type="entry name" value="BIFUNCTIONAL UDP-N-ACETYLGLUCOSAMINE 2-EPIMERASE_N-ACETYLMANNOSAMINE KINASE"/>
    <property type="match status" value="1"/>
</dbReference>
<comment type="caution">
    <text evidence="4">The sequence shown here is derived from an EMBL/GenBank/DDBJ whole genome shotgun (WGS) entry which is preliminary data.</text>
</comment>
<dbReference type="InterPro" id="IPR000835">
    <property type="entry name" value="HTH_MarR-typ"/>
</dbReference>
<evidence type="ECO:0000259" key="3">
    <source>
        <dbReference type="Pfam" id="PF12802"/>
    </source>
</evidence>
<dbReference type="GO" id="GO:0003700">
    <property type="term" value="F:DNA-binding transcription factor activity"/>
    <property type="evidence" value="ECO:0007669"/>
    <property type="project" value="InterPro"/>
</dbReference>
<dbReference type="InterPro" id="IPR049874">
    <property type="entry name" value="ROK_cs"/>
</dbReference>
<sequence length="403" mass="41586">MTDKLGVGFTMGRGGGRLGRAEPESAGDGTKAQIFAEILSSGPLSRTEVARRLSLSQSTVTKIVNPLVELGYLVEAGERSSGNGRPQRLVRVARDVHNAIGVKLAPAHVTAVLTDLEAGVLSRMRVSMPPGYSPEYALDTAAAVVDELLEAAPGARERLLGVGVGLGGHVDSRSGRCVYSGVLGWRDVDLAGRLAELVGLTVVADNDVNALVIAERWFGEGRDSDSFAVVTVGAGIGCGLVLRGEPYVGVAGLGGELGHVPVQHEGALCSCGSRGCLETVASDVAVMRRIAASGLECASMEEAVVLARQGEPAAVAAFASMGEALGRGLAVLCNLLNLDKIVVTGERAGAHDLFGPACEASLEAHGFSSAARDCTLIVDVADDYLWARGAACLVIRDAVHVSR</sequence>
<organism evidence="4 5">
    <name type="scientific">Thermomonospora umbrina</name>
    <dbReference type="NCBI Taxonomy" id="111806"/>
    <lineage>
        <taxon>Bacteria</taxon>
        <taxon>Bacillati</taxon>
        <taxon>Actinomycetota</taxon>
        <taxon>Actinomycetes</taxon>
        <taxon>Streptosporangiales</taxon>
        <taxon>Thermomonosporaceae</taxon>
        <taxon>Thermomonospora</taxon>
    </lineage>
</organism>
<dbReference type="PROSITE" id="PS01125">
    <property type="entry name" value="ROK"/>
    <property type="match status" value="1"/>
</dbReference>
<dbReference type="CDD" id="cd24073">
    <property type="entry name" value="ASKHA_ATPase_ROK_CYANR"/>
    <property type="match status" value="1"/>
</dbReference>
<dbReference type="InterPro" id="IPR000600">
    <property type="entry name" value="ROK"/>
</dbReference>
<evidence type="ECO:0000313" key="4">
    <source>
        <dbReference type="EMBL" id="REE95210.1"/>
    </source>
</evidence>
<dbReference type="CDD" id="cd00090">
    <property type="entry name" value="HTH_ARSR"/>
    <property type="match status" value="1"/>
</dbReference>
<evidence type="ECO:0000256" key="2">
    <source>
        <dbReference type="SAM" id="MobiDB-lite"/>
    </source>
</evidence>
<gene>
    <name evidence="4" type="ORF">DFJ69_0593</name>
</gene>
<feature type="region of interest" description="Disordered" evidence="2">
    <location>
        <begin position="1"/>
        <end position="26"/>
    </location>
</feature>
<comment type="similarity">
    <text evidence="1">Belongs to the ROK (NagC/XylR) family.</text>
</comment>
<dbReference type="InterPro" id="IPR036388">
    <property type="entry name" value="WH-like_DNA-bd_sf"/>
</dbReference>
<keyword evidence="5" id="KW-1185">Reference proteome</keyword>
<dbReference type="Pfam" id="PF12802">
    <property type="entry name" value="MarR_2"/>
    <property type="match status" value="1"/>
</dbReference>
<evidence type="ECO:0000313" key="5">
    <source>
        <dbReference type="Proteomes" id="UP000256661"/>
    </source>
</evidence>
<protein>
    <submittedName>
        <fullName evidence="4">MarR family transcriptional regulator</fullName>
    </submittedName>
</protein>
<reference evidence="4 5" key="1">
    <citation type="submission" date="2018-08" db="EMBL/GenBank/DDBJ databases">
        <title>Sequencing the genomes of 1000 actinobacteria strains.</title>
        <authorList>
            <person name="Klenk H.-P."/>
        </authorList>
    </citation>
    <scope>NUCLEOTIDE SEQUENCE [LARGE SCALE GENOMIC DNA]</scope>
    <source>
        <strain evidence="4 5">DSM 43927</strain>
    </source>
</reference>
<feature type="domain" description="HTH marR-type" evidence="3">
    <location>
        <begin position="30"/>
        <end position="85"/>
    </location>
</feature>
<dbReference type="RefSeq" id="WP_211328495.1">
    <property type="nucleotide sequence ID" value="NZ_QTTT01000001.1"/>
</dbReference>
<accession>A0A3D9SLD2</accession>
<dbReference type="SUPFAM" id="SSF46785">
    <property type="entry name" value="Winged helix' DNA-binding domain"/>
    <property type="match status" value="1"/>
</dbReference>
<dbReference type="Pfam" id="PF00480">
    <property type="entry name" value="ROK"/>
    <property type="match status" value="1"/>
</dbReference>
<dbReference type="Gene3D" id="3.30.420.40">
    <property type="match status" value="2"/>
</dbReference>
<dbReference type="Proteomes" id="UP000256661">
    <property type="component" value="Unassembled WGS sequence"/>
</dbReference>
<dbReference type="Gene3D" id="1.10.10.10">
    <property type="entry name" value="Winged helix-like DNA-binding domain superfamily/Winged helix DNA-binding domain"/>
    <property type="match status" value="1"/>
</dbReference>
<dbReference type="EMBL" id="QTTT01000001">
    <property type="protein sequence ID" value="REE95210.1"/>
    <property type="molecule type" value="Genomic_DNA"/>
</dbReference>
<dbReference type="InterPro" id="IPR036390">
    <property type="entry name" value="WH_DNA-bd_sf"/>
</dbReference>
<dbReference type="InterPro" id="IPR011991">
    <property type="entry name" value="ArsR-like_HTH"/>
</dbReference>
<dbReference type="InterPro" id="IPR043129">
    <property type="entry name" value="ATPase_NBD"/>
</dbReference>
<dbReference type="AlphaFoldDB" id="A0A3D9SLD2"/>